<name>A0A0C9ZSY0_9AGAM</name>
<evidence type="ECO:0000313" key="2">
    <source>
        <dbReference type="EMBL" id="KIK25372.1"/>
    </source>
</evidence>
<evidence type="ECO:0000256" key="1">
    <source>
        <dbReference type="SAM" id="MobiDB-lite"/>
    </source>
</evidence>
<dbReference type="OrthoDB" id="10607339at2759"/>
<reference evidence="3" key="2">
    <citation type="submission" date="2015-01" db="EMBL/GenBank/DDBJ databases">
        <title>Evolutionary Origins and Diversification of the Mycorrhizal Mutualists.</title>
        <authorList>
            <consortium name="DOE Joint Genome Institute"/>
            <consortium name="Mycorrhizal Genomics Consortium"/>
            <person name="Kohler A."/>
            <person name="Kuo A."/>
            <person name="Nagy L.G."/>
            <person name="Floudas D."/>
            <person name="Copeland A."/>
            <person name="Barry K.W."/>
            <person name="Cichocki N."/>
            <person name="Veneault-Fourrey C."/>
            <person name="LaButti K."/>
            <person name="Lindquist E.A."/>
            <person name="Lipzen A."/>
            <person name="Lundell T."/>
            <person name="Morin E."/>
            <person name="Murat C."/>
            <person name="Riley R."/>
            <person name="Ohm R."/>
            <person name="Sun H."/>
            <person name="Tunlid A."/>
            <person name="Henrissat B."/>
            <person name="Grigoriev I.V."/>
            <person name="Hibbett D.S."/>
            <person name="Martin F."/>
        </authorList>
    </citation>
    <scope>NUCLEOTIDE SEQUENCE [LARGE SCALE GENOMIC DNA]</scope>
    <source>
        <strain evidence="3">441</strain>
    </source>
</reference>
<proteinExistence type="predicted"/>
<protein>
    <submittedName>
        <fullName evidence="2">Uncharacterized protein</fullName>
    </submittedName>
</protein>
<gene>
    <name evidence="2" type="ORF">PISMIDRAFT_9599</name>
</gene>
<reference evidence="2 3" key="1">
    <citation type="submission" date="2014-04" db="EMBL/GenBank/DDBJ databases">
        <authorList>
            <consortium name="DOE Joint Genome Institute"/>
            <person name="Kuo A."/>
            <person name="Kohler A."/>
            <person name="Costa M.D."/>
            <person name="Nagy L.G."/>
            <person name="Floudas D."/>
            <person name="Copeland A."/>
            <person name="Barry K.W."/>
            <person name="Cichocki N."/>
            <person name="Veneault-Fourrey C."/>
            <person name="LaButti K."/>
            <person name="Lindquist E.A."/>
            <person name="Lipzen A."/>
            <person name="Lundell T."/>
            <person name="Morin E."/>
            <person name="Murat C."/>
            <person name="Sun H."/>
            <person name="Tunlid A."/>
            <person name="Henrissat B."/>
            <person name="Grigoriev I.V."/>
            <person name="Hibbett D.S."/>
            <person name="Martin F."/>
            <person name="Nordberg H.P."/>
            <person name="Cantor M.N."/>
            <person name="Hua S.X."/>
        </authorList>
    </citation>
    <scope>NUCLEOTIDE SEQUENCE [LARGE SCALE GENOMIC DNA]</scope>
    <source>
        <strain evidence="2 3">441</strain>
    </source>
</reference>
<dbReference type="EMBL" id="KN833708">
    <property type="protein sequence ID" value="KIK25372.1"/>
    <property type="molecule type" value="Genomic_DNA"/>
</dbReference>
<evidence type="ECO:0000313" key="3">
    <source>
        <dbReference type="Proteomes" id="UP000054018"/>
    </source>
</evidence>
<feature type="compositionally biased region" description="Polar residues" evidence="1">
    <location>
        <begin position="110"/>
        <end position="129"/>
    </location>
</feature>
<accession>A0A0C9ZSY0</accession>
<dbReference type="HOGENOM" id="CLU_1949674_0_0_1"/>
<dbReference type="AlphaFoldDB" id="A0A0C9ZSY0"/>
<dbReference type="Proteomes" id="UP000054018">
    <property type="component" value="Unassembled WGS sequence"/>
</dbReference>
<sequence length="129" mass="13790">MHKGISDLMQAECSKLLVALNDTEDSHLCIQSVLQHKAALISSDEPVIISTAPPSDSNKSQGKQMFCNLKTDWLGPKCLVNKAATQVKKSITIAGSVKGPDEVNSPEGVNENTLQKETSGTNQPKCNLA</sequence>
<keyword evidence="3" id="KW-1185">Reference proteome</keyword>
<organism evidence="2 3">
    <name type="scientific">Pisolithus microcarpus 441</name>
    <dbReference type="NCBI Taxonomy" id="765257"/>
    <lineage>
        <taxon>Eukaryota</taxon>
        <taxon>Fungi</taxon>
        <taxon>Dikarya</taxon>
        <taxon>Basidiomycota</taxon>
        <taxon>Agaricomycotina</taxon>
        <taxon>Agaricomycetes</taxon>
        <taxon>Agaricomycetidae</taxon>
        <taxon>Boletales</taxon>
        <taxon>Sclerodermatineae</taxon>
        <taxon>Pisolithaceae</taxon>
        <taxon>Pisolithus</taxon>
    </lineage>
</organism>
<feature type="region of interest" description="Disordered" evidence="1">
    <location>
        <begin position="95"/>
        <end position="129"/>
    </location>
</feature>